<reference evidence="5 6" key="1">
    <citation type="journal article" date="2024" name="J. Plant Pathol.">
        <title>Sequence and assembly of the genome of Seiridium unicorne, isolate CBS 538.82, causal agent of cypress canker disease.</title>
        <authorList>
            <person name="Scali E."/>
            <person name="Rocca G.D."/>
            <person name="Danti R."/>
            <person name="Garbelotto M."/>
            <person name="Barberini S."/>
            <person name="Baroncelli R."/>
            <person name="Emiliani G."/>
        </authorList>
    </citation>
    <scope>NUCLEOTIDE SEQUENCE [LARGE SCALE GENOMIC DNA]</scope>
    <source>
        <strain evidence="5 6">BM-138-508</strain>
    </source>
</reference>
<dbReference type="InterPro" id="IPR011032">
    <property type="entry name" value="GroES-like_sf"/>
</dbReference>
<comment type="similarity">
    <text evidence="1">Belongs to the zinc-containing alcohol dehydrogenase family.</text>
</comment>
<dbReference type="SMART" id="SM00829">
    <property type="entry name" value="PKS_ER"/>
    <property type="match status" value="1"/>
</dbReference>
<evidence type="ECO:0000313" key="5">
    <source>
        <dbReference type="EMBL" id="KAK9426027.1"/>
    </source>
</evidence>
<protein>
    <submittedName>
        <fullName evidence="5">Enoyl reductase (ER) domain-containing protein</fullName>
    </submittedName>
</protein>
<accession>A0ABR2VGK4</accession>
<dbReference type="Pfam" id="PF00107">
    <property type="entry name" value="ADH_zinc_N"/>
    <property type="match status" value="1"/>
</dbReference>
<comment type="caution">
    <text evidence="5">The sequence shown here is derived from an EMBL/GenBank/DDBJ whole genome shotgun (WGS) entry which is preliminary data.</text>
</comment>
<dbReference type="InterPro" id="IPR013149">
    <property type="entry name" value="ADH-like_C"/>
</dbReference>
<proteinExistence type="inferred from homology"/>
<dbReference type="InterPro" id="IPR047122">
    <property type="entry name" value="Trans-enoyl_RdTase-like"/>
</dbReference>
<dbReference type="SUPFAM" id="SSF50129">
    <property type="entry name" value="GroES-like"/>
    <property type="match status" value="1"/>
</dbReference>
<dbReference type="Pfam" id="PF08240">
    <property type="entry name" value="ADH_N"/>
    <property type="match status" value="1"/>
</dbReference>
<dbReference type="Gene3D" id="3.90.180.10">
    <property type="entry name" value="Medium-chain alcohol dehydrogenases, catalytic domain"/>
    <property type="match status" value="1"/>
</dbReference>
<dbReference type="InterPro" id="IPR013154">
    <property type="entry name" value="ADH-like_N"/>
</dbReference>
<dbReference type="EMBL" id="JARVKF010000007">
    <property type="protein sequence ID" value="KAK9426027.1"/>
    <property type="molecule type" value="Genomic_DNA"/>
</dbReference>
<name>A0ABR2VGK4_9PEZI</name>
<dbReference type="InterPro" id="IPR020843">
    <property type="entry name" value="ER"/>
</dbReference>
<evidence type="ECO:0000256" key="1">
    <source>
        <dbReference type="ARBA" id="ARBA00008072"/>
    </source>
</evidence>
<evidence type="ECO:0000256" key="2">
    <source>
        <dbReference type="ARBA" id="ARBA00022857"/>
    </source>
</evidence>
<dbReference type="SUPFAM" id="SSF51735">
    <property type="entry name" value="NAD(P)-binding Rossmann-fold domains"/>
    <property type="match status" value="1"/>
</dbReference>
<organism evidence="5 6">
    <name type="scientific">Seiridium unicorne</name>
    <dbReference type="NCBI Taxonomy" id="138068"/>
    <lineage>
        <taxon>Eukaryota</taxon>
        <taxon>Fungi</taxon>
        <taxon>Dikarya</taxon>
        <taxon>Ascomycota</taxon>
        <taxon>Pezizomycotina</taxon>
        <taxon>Sordariomycetes</taxon>
        <taxon>Xylariomycetidae</taxon>
        <taxon>Amphisphaeriales</taxon>
        <taxon>Sporocadaceae</taxon>
        <taxon>Seiridium</taxon>
    </lineage>
</organism>
<dbReference type="Gene3D" id="3.40.50.720">
    <property type="entry name" value="NAD(P)-binding Rossmann-like Domain"/>
    <property type="match status" value="1"/>
</dbReference>
<dbReference type="Proteomes" id="UP001408356">
    <property type="component" value="Unassembled WGS sequence"/>
</dbReference>
<keyword evidence="6" id="KW-1185">Reference proteome</keyword>
<evidence type="ECO:0000259" key="4">
    <source>
        <dbReference type="SMART" id="SM00829"/>
    </source>
</evidence>
<sequence>MALAQLPVTQHAIQQDSKGRAYLNDEAAVPPLPSGYILVKTFAVALNPSDHKLATKFPIPGAYIGGDFSGEVVQIADDVNASSFRLEHGTLVSGVAIGFNPSNRKTNGAFAEYVRVRADLVLRLPGRPLETPAEKDLAVGPLEAATLGTAVLTCILALWSTDGLGLTGTPDVPDRSEHPISVLVYGGSTATGTLALQLLELSGYNPITTCSPRNFDLVRSRGATTVFDYAASDVAEHIRARTGGRLKYTLDCISDTQSVGVCYASIQRPGGRYVSLEMISDELLATRRAIHPSFILAAEAGGEEVKLGREGYDRPVSREKYELAARCMGMFQRLLDRGKLRTHPIEVLSGGLQAIPNGLDVLAAGGVSGKKLVADLV</sequence>
<dbReference type="InterPro" id="IPR036291">
    <property type="entry name" value="NAD(P)-bd_dom_sf"/>
</dbReference>
<gene>
    <name evidence="5" type="ORF">SUNI508_12651</name>
</gene>
<keyword evidence="3" id="KW-0560">Oxidoreductase</keyword>
<dbReference type="PANTHER" id="PTHR45348">
    <property type="entry name" value="HYPOTHETICAL OXIDOREDUCTASE (EUROFUNG)"/>
    <property type="match status" value="1"/>
</dbReference>
<keyword evidence="2" id="KW-0521">NADP</keyword>
<feature type="domain" description="Enoyl reductase (ER)" evidence="4">
    <location>
        <begin position="19"/>
        <end position="373"/>
    </location>
</feature>
<dbReference type="CDD" id="cd08249">
    <property type="entry name" value="enoyl_reductase_like"/>
    <property type="match status" value="1"/>
</dbReference>
<evidence type="ECO:0000256" key="3">
    <source>
        <dbReference type="ARBA" id="ARBA00023002"/>
    </source>
</evidence>
<evidence type="ECO:0000313" key="6">
    <source>
        <dbReference type="Proteomes" id="UP001408356"/>
    </source>
</evidence>
<dbReference type="PANTHER" id="PTHR45348:SF6">
    <property type="entry name" value="TRANS-ENOYL REDUCTASE APDC"/>
    <property type="match status" value="1"/>
</dbReference>